<comment type="similarity">
    <text evidence="1">Belongs to the type-B carboxylesterase/lipase family.</text>
</comment>
<dbReference type="Gene3D" id="3.40.50.1820">
    <property type="entry name" value="alpha/beta hydrolase"/>
    <property type="match status" value="1"/>
</dbReference>
<dbReference type="EMBL" id="JAVRBK010000002">
    <property type="protein sequence ID" value="KAK5647280.1"/>
    <property type="molecule type" value="Genomic_DNA"/>
</dbReference>
<feature type="signal peptide" evidence="5">
    <location>
        <begin position="1"/>
        <end position="29"/>
    </location>
</feature>
<dbReference type="InterPro" id="IPR051093">
    <property type="entry name" value="Neuroligin/BSAL"/>
</dbReference>
<comment type="caution">
    <text evidence="7">The sequence shown here is derived from an EMBL/GenBank/DDBJ whole genome shotgun (WGS) entry which is preliminary data.</text>
</comment>
<evidence type="ECO:0000256" key="3">
    <source>
        <dbReference type="ARBA" id="ARBA00023180"/>
    </source>
</evidence>
<keyword evidence="3" id="KW-0325">Glycoprotein</keyword>
<evidence type="ECO:0000313" key="8">
    <source>
        <dbReference type="Proteomes" id="UP001329430"/>
    </source>
</evidence>
<dbReference type="Pfam" id="PF00135">
    <property type="entry name" value="COesterase"/>
    <property type="match status" value="1"/>
</dbReference>
<name>A0AAN7VFF7_9COLE</name>
<protein>
    <recommendedName>
        <fullName evidence="6">Carboxylesterase type B domain-containing protein</fullName>
    </recommendedName>
</protein>
<evidence type="ECO:0000256" key="4">
    <source>
        <dbReference type="SAM" id="MobiDB-lite"/>
    </source>
</evidence>
<dbReference type="InterPro" id="IPR002018">
    <property type="entry name" value="CarbesteraseB"/>
</dbReference>
<feature type="compositionally biased region" description="Polar residues" evidence="4">
    <location>
        <begin position="678"/>
        <end position="688"/>
    </location>
</feature>
<evidence type="ECO:0000256" key="1">
    <source>
        <dbReference type="ARBA" id="ARBA00005964"/>
    </source>
</evidence>
<keyword evidence="8" id="KW-1185">Reference proteome</keyword>
<reference evidence="7 8" key="1">
    <citation type="journal article" date="2024" name="Insects">
        <title>An Improved Chromosome-Level Genome Assembly of the Firefly Pyrocoelia pectoralis.</title>
        <authorList>
            <person name="Fu X."/>
            <person name="Meyer-Rochow V.B."/>
            <person name="Ballantyne L."/>
            <person name="Zhu X."/>
        </authorList>
    </citation>
    <scope>NUCLEOTIDE SEQUENCE [LARGE SCALE GENOMIC DNA]</scope>
    <source>
        <strain evidence="7">XCY_ONT2</strain>
    </source>
</reference>
<keyword evidence="2 5" id="KW-0732">Signal</keyword>
<proteinExistence type="inferred from homology"/>
<evidence type="ECO:0000259" key="6">
    <source>
        <dbReference type="Pfam" id="PF00135"/>
    </source>
</evidence>
<sequence>MTFTTHSVMHSHILLSFIVSIVLIKLINCNDPVHSRVRRIVGGSPADVPPLDDPVVYLRFGGRSARVHGVREFPHYVFKGIRYAHPPTGKERFLRPRQFFLSGDIDATTYPPPCIQPVQGQDNVIGEEDCLFLNIFTPDLPLGTEGLPVIVWIHGGGFRYGSASQYGVKHLVGKRLVIVAIQYRLGTLGFLGTGTRELPGNAALWDMVLAVQWVRNHIGFFGGNPYQIVVMGQGTGASSAVLVALNDVAKGYTNGVVALSGTALSNWAVDSKPGETAKEMADLQGCPTTNPLPMIKCLQAISANKIVKSDSVIEASRLKQQGFVSGIQGQLSSSPVTEYRFDGRSLPPMVDGEPLDKLVEKKVPKIPLLTGITKDETKRAIHGKFGEEIKEKLQSVQHYLDEVLVQKLQSFTSFGKKAVNQTLHNNLLNVLDPFKFRNYVKVARNNLQEGISRIAEMTVDALFNLPAFLTADLWSKTGAPAYLYRFEHATRKKRAHHFLHGLPIVDSANDDVNDTVSHGDDLIYLFEANSLNGTPIANAEEDFTDDDRKMRNIFTDMIYKFAKRGKIDLNNKEVPTFSSDQNNYVQISTKPSLVNNFRFCQMGLWAGLTERLQSTMCNALNVLESQIKNTEFLLFDTIHSVGEKVHGTQDKVESNVNKVKDFVGHVVPDPFNLFGAKSKNTSTNNQESTPRRGFFGL</sequence>
<dbReference type="AlphaFoldDB" id="A0AAN7VFF7"/>
<dbReference type="Proteomes" id="UP001329430">
    <property type="component" value="Chromosome 2"/>
</dbReference>
<dbReference type="SUPFAM" id="SSF53474">
    <property type="entry name" value="alpha/beta-Hydrolases"/>
    <property type="match status" value="1"/>
</dbReference>
<dbReference type="InterPro" id="IPR019819">
    <property type="entry name" value="Carboxylesterase_B_CS"/>
</dbReference>
<dbReference type="PROSITE" id="PS00941">
    <property type="entry name" value="CARBOXYLESTERASE_B_2"/>
    <property type="match status" value="1"/>
</dbReference>
<gene>
    <name evidence="7" type="ORF">RI129_002172</name>
</gene>
<dbReference type="PANTHER" id="PTHR43903">
    <property type="entry name" value="NEUROLIGIN"/>
    <property type="match status" value="1"/>
</dbReference>
<dbReference type="InterPro" id="IPR029058">
    <property type="entry name" value="AB_hydrolase_fold"/>
</dbReference>
<evidence type="ECO:0000256" key="2">
    <source>
        <dbReference type="ARBA" id="ARBA00022729"/>
    </source>
</evidence>
<accession>A0AAN7VFF7</accession>
<feature type="chain" id="PRO_5042904171" description="Carboxylesterase type B domain-containing protein" evidence="5">
    <location>
        <begin position="30"/>
        <end position="697"/>
    </location>
</feature>
<feature type="region of interest" description="Disordered" evidence="4">
    <location>
        <begin position="677"/>
        <end position="697"/>
    </location>
</feature>
<organism evidence="7 8">
    <name type="scientific">Pyrocoelia pectoralis</name>
    <dbReference type="NCBI Taxonomy" id="417401"/>
    <lineage>
        <taxon>Eukaryota</taxon>
        <taxon>Metazoa</taxon>
        <taxon>Ecdysozoa</taxon>
        <taxon>Arthropoda</taxon>
        <taxon>Hexapoda</taxon>
        <taxon>Insecta</taxon>
        <taxon>Pterygota</taxon>
        <taxon>Neoptera</taxon>
        <taxon>Endopterygota</taxon>
        <taxon>Coleoptera</taxon>
        <taxon>Polyphaga</taxon>
        <taxon>Elateriformia</taxon>
        <taxon>Elateroidea</taxon>
        <taxon>Lampyridae</taxon>
        <taxon>Lampyrinae</taxon>
        <taxon>Pyrocoelia</taxon>
    </lineage>
</organism>
<feature type="domain" description="Carboxylesterase type B" evidence="6">
    <location>
        <begin position="62"/>
        <end position="595"/>
    </location>
</feature>
<evidence type="ECO:0000313" key="7">
    <source>
        <dbReference type="EMBL" id="KAK5647280.1"/>
    </source>
</evidence>
<evidence type="ECO:0000256" key="5">
    <source>
        <dbReference type="SAM" id="SignalP"/>
    </source>
</evidence>